<dbReference type="AlphaFoldDB" id="A0A0A1GVQ6"/>
<organism evidence="1 2">
    <name type="scientific">Paucilactobacillus hokkaidonensis JCM 18461</name>
    <dbReference type="NCBI Taxonomy" id="1291742"/>
    <lineage>
        <taxon>Bacteria</taxon>
        <taxon>Bacillati</taxon>
        <taxon>Bacillota</taxon>
        <taxon>Bacilli</taxon>
        <taxon>Lactobacillales</taxon>
        <taxon>Lactobacillaceae</taxon>
        <taxon>Paucilactobacillus</taxon>
    </lineage>
</organism>
<dbReference type="Gene3D" id="2.40.50.390">
    <property type="entry name" value="Conjugative transposon protein, DUF961"/>
    <property type="match status" value="1"/>
</dbReference>
<dbReference type="InterPro" id="IPR010365">
    <property type="entry name" value="DUF961"/>
</dbReference>
<accession>A0A0A1GVQ6</accession>
<sequence>MDLKYVIPEVRETFGQLTFAGNFSETREGSGANRKVVSRTYDLYSNVQRADNIQVTIPVAAGEKNDTLEPFDRVRLINPRIAAVGYRIAEAAFVNYTCMADDFVKI</sequence>
<dbReference type="EMBL" id="AP014680">
    <property type="protein sequence ID" value="BAP86342.1"/>
    <property type="molecule type" value="Genomic_DNA"/>
</dbReference>
<protein>
    <submittedName>
        <fullName evidence="1">Conjugal transfer protein</fullName>
    </submittedName>
</protein>
<dbReference type="RefSeq" id="WP_010581080.1">
    <property type="nucleotide sequence ID" value="NZ_AP014680.1"/>
</dbReference>
<proteinExistence type="predicted"/>
<evidence type="ECO:0000313" key="2">
    <source>
        <dbReference type="Proteomes" id="UP000031620"/>
    </source>
</evidence>
<dbReference type="Proteomes" id="UP000031620">
    <property type="component" value="Chromosome"/>
</dbReference>
<gene>
    <name evidence="1" type="ORF">LOOC260_118360</name>
</gene>
<reference evidence="1 2" key="1">
    <citation type="submission" date="2014-11" db="EMBL/GenBank/DDBJ databases">
        <title>Complete genome sequence and analysis of Lactobacillus hokkaidonensis LOOC260T.</title>
        <authorList>
            <person name="Tanizawa Y."/>
            <person name="Tohno M."/>
            <person name="Kaminuma E."/>
            <person name="Nakamura Y."/>
            <person name="Arita M."/>
        </authorList>
    </citation>
    <scope>NUCLEOTIDE SEQUENCE [LARGE SCALE GENOMIC DNA]</scope>
    <source>
        <strain evidence="1 2">LOOC260</strain>
    </source>
</reference>
<dbReference type="KEGG" id="lho:LOOC260_118360"/>
<dbReference type="Pfam" id="PF06125">
    <property type="entry name" value="DUF961"/>
    <property type="match status" value="1"/>
</dbReference>
<dbReference type="InterPro" id="IPR038620">
    <property type="entry name" value="YdcP-like_sf"/>
</dbReference>
<name>A0A0A1GVQ6_9LACO</name>
<dbReference type="HOGENOM" id="CLU_130392_2_0_9"/>
<dbReference type="STRING" id="1291742.LOOC260_118360"/>
<evidence type="ECO:0000313" key="1">
    <source>
        <dbReference type="EMBL" id="BAP86342.1"/>
    </source>
</evidence>